<gene>
    <name evidence="1" type="ORF">DesyoDRAFT_5169</name>
</gene>
<protein>
    <submittedName>
        <fullName evidence="1">Uncharacterized protein</fullName>
    </submittedName>
</protein>
<sequence length="36" mass="4159">MSRKQQAVTVNLTVRGLLELERLQKSDCHREYSVLG</sequence>
<accession>H5Y0C2</accession>
<reference evidence="1 2" key="1">
    <citation type="submission" date="2011-11" db="EMBL/GenBank/DDBJ databases">
        <title>The Noncontiguous Finished genome of Desulfosporosinus youngiae DSM 17734.</title>
        <authorList>
            <consortium name="US DOE Joint Genome Institute (JGI-PGF)"/>
            <person name="Lucas S."/>
            <person name="Han J."/>
            <person name="Lapidus A."/>
            <person name="Cheng J.-F."/>
            <person name="Goodwin L."/>
            <person name="Pitluck S."/>
            <person name="Peters L."/>
            <person name="Ovchinnikova G."/>
            <person name="Lu M."/>
            <person name="Land M.L."/>
            <person name="Hauser L."/>
            <person name="Pester M."/>
            <person name="Spring S."/>
            <person name="Ollivier B."/>
            <person name="Rattei T."/>
            <person name="Klenk H.-P."/>
            <person name="Wagner M."/>
            <person name="Loy A."/>
            <person name="Woyke T.J."/>
        </authorList>
    </citation>
    <scope>NUCLEOTIDE SEQUENCE [LARGE SCALE GENOMIC DNA]</scope>
    <source>
        <strain evidence="1 2">DSM 17734</strain>
    </source>
</reference>
<evidence type="ECO:0000313" key="2">
    <source>
        <dbReference type="Proteomes" id="UP000005104"/>
    </source>
</evidence>
<proteinExistence type="predicted"/>
<name>H5Y0C2_9FIRM</name>
<organism evidence="1 2">
    <name type="scientific">Desulfosporosinus youngiae DSM 17734</name>
    <dbReference type="NCBI Taxonomy" id="768710"/>
    <lineage>
        <taxon>Bacteria</taxon>
        <taxon>Bacillati</taxon>
        <taxon>Bacillota</taxon>
        <taxon>Clostridia</taxon>
        <taxon>Eubacteriales</taxon>
        <taxon>Desulfitobacteriaceae</taxon>
        <taxon>Desulfosporosinus</taxon>
    </lineage>
</organism>
<keyword evidence="2" id="KW-1185">Reference proteome</keyword>
<dbReference type="HOGENOM" id="CLU_3355838_0_0_9"/>
<evidence type="ECO:0000313" key="1">
    <source>
        <dbReference type="EMBL" id="EHQ92101.1"/>
    </source>
</evidence>
<dbReference type="Proteomes" id="UP000005104">
    <property type="component" value="Chromosome"/>
</dbReference>
<dbReference type="STRING" id="768710.DesyoDRAFT_5169"/>
<dbReference type="EMBL" id="CM001441">
    <property type="protein sequence ID" value="EHQ92101.1"/>
    <property type="molecule type" value="Genomic_DNA"/>
</dbReference>
<dbReference type="AlphaFoldDB" id="H5Y0C2"/>